<feature type="non-terminal residue" evidence="2">
    <location>
        <position position="270"/>
    </location>
</feature>
<feature type="compositionally biased region" description="Polar residues" evidence="1">
    <location>
        <begin position="242"/>
        <end position="262"/>
    </location>
</feature>
<dbReference type="InParanoid" id="A0A1V9XUZ2"/>
<evidence type="ECO:0000313" key="3">
    <source>
        <dbReference type="Proteomes" id="UP000192247"/>
    </source>
</evidence>
<comment type="caution">
    <text evidence="2">The sequence shown here is derived from an EMBL/GenBank/DDBJ whole genome shotgun (WGS) entry which is preliminary data.</text>
</comment>
<proteinExistence type="predicted"/>
<dbReference type="Proteomes" id="UP000192247">
    <property type="component" value="Unassembled WGS sequence"/>
</dbReference>
<accession>A0A1V9XUZ2</accession>
<feature type="compositionally biased region" description="Low complexity" evidence="1">
    <location>
        <begin position="158"/>
        <end position="185"/>
    </location>
</feature>
<organism evidence="2 3">
    <name type="scientific">Tropilaelaps mercedesae</name>
    <dbReference type="NCBI Taxonomy" id="418985"/>
    <lineage>
        <taxon>Eukaryota</taxon>
        <taxon>Metazoa</taxon>
        <taxon>Ecdysozoa</taxon>
        <taxon>Arthropoda</taxon>
        <taxon>Chelicerata</taxon>
        <taxon>Arachnida</taxon>
        <taxon>Acari</taxon>
        <taxon>Parasitiformes</taxon>
        <taxon>Mesostigmata</taxon>
        <taxon>Gamasina</taxon>
        <taxon>Dermanyssoidea</taxon>
        <taxon>Laelapidae</taxon>
        <taxon>Tropilaelaps</taxon>
    </lineage>
</organism>
<reference evidence="2 3" key="1">
    <citation type="journal article" date="2017" name="Gigascience">
        <title>Draft genome of the honey bee ectoparasitic mite, Tropilaelaps mercedesae, is shaped by the parasitic life history.</title>
        <authorList>
            <person name="Dong X."/>
            <person name="Armstrong S.D."/>
            <person name="Xia D."/>
            <person name="Makepeace B.L."/>
            <person name="Darby A.C."/>
            <person name="Kadowaki T."/>
        </authorList>
    </citation>
    <scope>NUCLEOTIDE SEQUENCE [LARGE SCALE GENOMIC DNA]</scope>
    <source>
        <strain evidence="2">Wuxi-XJTLU</strain>
    </source>
</reference>
<dbReference type="EMBL" id="MNPL01003715">
    <property type="protein sequence ID" value="OQR77310.1"/>
    <property type="molecule type" value="Genomic_DNA"/>
</dbReference>
<evidence type="ECO:0000313" key="2">
    <source>
        <dbReference type="EMBL" id="OQR77310.1"/>
    </source>
</evidence>
<feature type="compositionally biased region" description="Basic and acidic residues" evidence="1">
    <location>
        <begin position="187"/>
        <end position="202"/>
    </location>
</feature>
<name>A0A1V9XUZ2_9ACAR</name>
<feature type="non-terminal residue" evidence="2">
    <location>
        <position position="1"/>
    </location>
</feature>
<dbReference type="AlphaFoldDB" id="A0A1V9XUZ2"/>
<keyword evidence="3" id="KW-1185">Reference proteome</keyword>
<protein>
    <submittedName>
        <fullName evidence="2">Uncharacterized protein</fullName>
    </submittedName>
</protein>
<evidence type="ECO:0000256" key="1">
    <source>
        <dbReference type="SAM" id="MobiDB-lite"/>
    </source>
</evidence>
<sequence>CTVVPLFSISFAFTRCVYRYIGQLPTACSITLLLPLGASDGQLSATGAMGGLWPPAPSASPNGAIGCLPLVPPVPVSSPLSLLQVVPGTPAPRDNEMARYEDLRSRFDGSSMTPKGDCVISGSLQKPHQNQRLHRLSSADYNNYGEINLNIKRERSCSEQSRSGSRSTSVRPFRWSPRSRSPVKSSVKRERSRSPSRADSHRGLGHRRNNRSPLRNFRDSRPRAAPSRSSSHREGHCRETNGAVSSGRNGGYQHQPSSSSGTSRHRDHRG</sequence>
<feature type="region of interest" description="Disordered" evidence="1">
    <location>
        <begin position="154"/>
        <end position="270"/>
    </location>
</feature>
<feature type="region of interest" description="Disordered" evidence="1">
    <location>
        <begin position="105"/>
        <end position="137"/>
    </location>
</feature>
<gene>
    <name evidence="2" type="ORF">BIW11_07185</name>
</gene>